<evidence type="ECO:0000256" key="1">
    <source>
        <dbReference type="SAM" id="MobiDB-lite"/>
    </source>
</evidence>
<feature type="region of interest" description="Disordered" evidence="1">
    <location>
        <begin position="182"/>
        <end position="207"/>
    </location>
</feature>
<keyword evidence="2" id="KW-1133">Transmembrane helix</keyword>
<proteinExistence type="predicted"/>
<dbReference type="OrthoDB" id="5651878at2"/>
<accession>A0A098G430</accession>
<gene>
    <name evidence="3" type="ORF">LFA_1841</name>
</gene>
<feature type="transmembrane region" description="Helical" evidence="2">
    <location>
        <begin position="34"/>
        <end position="61"/>
    </location>
</feature>
<name>A0A098G430_9GAMM</name>
<dbReference type="HOGENOM" id="CLU_019976_0_0_6"/>
<keyword evidence="2" id="KW-0812">Transmembrane</keyword>
<evidence type="ECO:0000256" key="2">
    <source>
        <dbReference type="SAM" id="Phobius"/>
    </source>
</evidence>
<reference evidence="4" key="1">
    <citation type="submission" date="2014-09" db="EMBL/GenBank/DDBJ databases">
        <authorList>
            <person name="Gomez-Valero L."/>
        </authorList>
    </citation>
    <scope>NUCLEOTIDE SEQUENCE [LARGE SCALE GENOMIC DNA]</scope>
    <source>
        <strain evidence="4">ATCC700992</strain>
    </source>
</reference>
<evidence type="ECO:0000313" key="4">
    <source>
        <dbReference type="Proteomes" id="UP000032430"/>
    </source>
</evidence>
<dbReference type="AlphaFoldDB" id="A0A098G430"/>
<keyword evidence="2" id="KW-0472">Membrane</keyword>
<organism evidence="3 4">
    <name type="scientific">Legionella fallonii LLAP-10</name>
    <dbReference type="NCBI Taxonomy" id="1212491"/>
    <lineage>
        <taxon>Bacteria</taxon>
        <taxon>Pseudomonadati</taxon>
        <taxon>Pseudomonadota</taxon>
        <taxon>Gammaproteobacteria</taxon>
        <taxon>Legionellales</taxon>
        <taxon>Legionellaceae</taxon>
        <taxon>Legionella</taxon>
    </lineage>
</organism>
<protein>
    <submittedName>
        <fullName evidence="3">Uncharacterized protein</fullName>
    </submittedName>
</protein>
<evidence type="ECO:0000313" key="3">
    <source>
        <dbReference type="EMBL" id="CEG57238.1"/>
    </source>
</evidence>
<dbReference type="STRING" id="1212491.LFA_1841"/>
<dbReference type="KEGG" id="lfa:LFA_1841"/>
<dbReference type="RefSeq" id="WP_045095770.1">
    <property type="nucleotide sequence ID" value="NZ_LN614827.1"/>
</dbReference>
<dbReference type="Proteomes" id="UP000032430">
    <property type="component" value="Chromosome I"/>
</dbReference>
<sequence>MSTEKTDKHLTSTRERNLPTLNLREPDYVMRFGGVLLTFVSTLGLILTSPLLFIGGIAGLVTSLFSGTDPLESGLKGAKIGSLGSINGVSFGIELTKATVEIEQISQEELPLIENTPDIENTSEERETDVNQTIVVQPKGKSVVVTSQKEPIDDKLEEKLVLDEPKKEPVIERSIKEFVVAPSKEEPTTNESMTESVVDKPIEEPTTNESIKKSVMDKPKDSADTNPVIKASSLPSTFFPKTKAQTKTEAFPVIPPQHPDVPEKLMDFMTKVNTSIAQTEAQTEPKQEDTSTKVTEQYIEKLIEITKSTTLPEDDFWGRLEQMSHHDMKLFVNKLNPAKEKGKYRPSELEYLWCHFKGNESEESKKENKKNKFAVMLAALSETQLIASFDSAIFLSVLNKDTYIDAAANTLNRHQLALFASSITRHEILNSMIKKLKPSPYLLGRLVSIIPYASGQIRIALQDWITHLDNEEYPVSFKTELNKLVQHYVIANHEAEKKRLATLPPTTVTKTQSLPAKKWTPVRAATMPVYNHNEPVQKEDWTEEEFKTLINELNDPAYYLYDQKILADLTTLPNHRIKMLVEQATLPNFKDLLKHLWVMESKTLNQKSHLDSRENRLKIVLENLSESQLKDSVRENKFWEIFRNTQEQFCKMAAQTLTPQQFATIIANAPLERHEDFAILISQIDKDSPAEQVRLQKIIEAIIPHTTPWFALALELQIKNVLKQDKVLFGHFTADFRKQLSESLEKSEVSLKYAMDAKLNKTAISKLLVEIHDPSHAPSLSF</sequence>
<keyword evidence="4" id="KW-1185">Reference proteome</keyword>
<dbReference type="EMBL" id="LN614827">
    <property type="protein sequence ID" value="CEG57238.1"/>
    <property type="molecule type" value="Genomic_DNA"/>
</dbReference>